<sequence length="46" mass="5093">MTGIAFIQNSYLYILTELGPTVNRMHLLYSAVSLYAVPVPLRVAPV</sequence>
<gene>
    <name evidence="1" type="ORF">T03_9081</name>
</gene>
<organism evidence="1 2">
    <name type="scientific">Trichinella britovi</name>
    <name type="common">Parasitic roundworm</name>
    <dbReference type="NCBI Taxonomy" id="45882"/>
    <lineage>
        <taxon>Eukaryota</taxon>
        <taxon>Metazoa</taxon>
        <taxon>Ecdysozoa</taxon>
        <taxon>Nematoda</taxon>
        <taxon>Enoplea</taxon>
        <taxon>Dorylaimia</taxon>
        <taxon>Trichinellida</taxon>
        <taxon>Trichinellidae</taxon>
        <taxon>Trichinella</taxon>
    </lineage>
</organism>
<accession>A0A0V0ZMC2</accession>
<name>A0A0V0ZMC2_TRIBR</name>
<reference evidence="1 2" key="1">
    <citation type="submission" date="2015-01" db="EMBL/GenBank/DDBJ databases">
        <title>Evolution of Trichinella species and genotypes.</title>
        <authorList>
            <person name="Korhonen P.K."/>
            <person name="Edoardo P."/>
            <person name="Giuseppe L.R."/>
            <person name="Gasser R.B."/>
        </authorList>
    </citation>
    <scope>NUCLEOTIDE SEQUENCE [LARGE SCALE GENOMIC DNA]</scope>
    <source>
        <strain evidence="1">ISS120</strain>
    </source>
</reference>
<comment type="caution">
    <text evidence="1">The sequence shown here is derived from an EMBL/GenBank/DDBJ whole genome shotgun (WGS) entry which is preliminary data.</text>
</comment>
<keyword evidence="2" id="KW-1185">Reference proteome</keyword>
<proteinExistence type="predicted"/>
<dbReference type="Proteomes" id="UP000054653">
    <property type="component" value="Unassembled WGS sequence"/>
</dbReference>
<dbReference type="EMBL" id="JYDI01003683">
    <property type="protein sequence ID" value="KRY13712.1"/>
    <property type="molecule type" value="Genomic_DNA"/>
</dbReference>
<evidence type="ECO:0000313" key="2">
    <source>
        <dbReference type="Proteomes" id="UP000054653"/>
    </source>
</evidence>
<evidence type="ECO:0000313" key="1">
    <source>
        <dbReference type="EMBL" id="KRY13712.1"/>
    </source>
</evidence>
<dbReference type="AlphaFoldDB" id="A0A0V0ZMC2"/>
<protein>
    <submittedName>
        <fullName evidence="1">Uncharacterized protein</fullName>
    </submittedName>
</protein>